<dbReference type="Pfam" id="PF00069">
    <property type="entry name" value="Pkinase"/>
    <property type="match status" value="1"/>
</dbReference>
<feature type="transmembrane region" description="Helical" evidence="7">
    <location>
        <begin position="272"/>
        <end position="295"/>
    </location>
</feature>
<evidence type="ECO:0000256" key="7">
    <source>
        <dbReference type="SAM" id="Phobius"/>
    </source>
</evidence>
<evidence type="ECO:0000256" key="6">
    <source>
        <dbReference type="ARBA" id="ARBA00022840"/>
    </source>
</evidence>
<evidence type="ECO:0000256" key="1">
    <source>
        <dbReference type="ARBA" id="ARBA00012513"/>
    </source>
</evidence>
<dbReference type="Proteomes" id="UP000741013">
    <property type="component" value="Unassembled WGS sequence"/>
</dbReference>
<dbReference type="SMART" id="SM00220">
    <property type="entry name" value="S_TKc"/>
    <property type="match status" value="1"/>
</dbReference>
<dbReference type="GO" id="GO:0004674">
    <property type="term" value="F:protein serine/threonine kinase activity"/>
    <property type="evidence" value="ECO:0007669"/>
    <property type="project" value="UniProtKB-KW"/>
</dbReference>
<organism evidence="9 10">
    <name type="scientific">Amycolatopsis magusensis</name>
    <dbReference type="NCBI Taxonomy" id="882444"/>
    <lineage>
        <taxon>Bacteria</taxon>
        <taxon>Bacillati</taxon>
        <taxon>Actinomycetota</taxon>
        <taxon>Actinomycetes</taxon>
        <taxon>Pseudonocardiales</taxon>
        <taxon>Pseudonocardiaceae</taxon>
        <taxon>Amycolatopsis</taxon>
    </lineage>
</organism>
<proteinExistence type="predicted"/>
<evidence type="ECO:0000256" key="4">
    <source>
        <dbReference type="ARBA" id="ARBA00022741"/>
    </source>
</evidence>
<reference evidence="9 10" key="1">
    <citation type="submission" date="2021-03" db="EMBL/GenBank/DDBJ databases">
        <title>Sequencing the genomes of 1000 actinobacteria strains.</title>
        <authorList>
            <person name="Klenk H.-P."/>
        </authorList>
    </citation>
    <scope>NUCLEOTIDE SEQUENCE [LARGE SCALE GENOMIC DNA]</scope>
    <source>
        <strain evidence="9 10">DSM 45510</strain>
    </source>
</reference>
<keyword evidence="10" id="KW-1185">Reference proteome</keyword>
<dbReference type="PROSITE" id="PS50011">
    <property type="entry name" value="PROTEIN_KINASE_DOM"/>
    <property type="match status" value="1"/>
</dbReference>
<accession>A0ABS4PNW6</accession>
<dbReference type="Gene3D" id="1.10.510.10">
    <property type="entry name" value="Transferase(Phosphotransferase) domain 1"/>
    <property type="match status" value="1"/>
</dbReference>
<evidence type="ECO:0000256" key="2">
    <source>
        <dbReference type="ARBA" id="ARBA00022527"/>
    </source>
</evidence>
<keyword evidence="3" id="KW-0808">Transferase</keyword>
<keyword evidence="2 9" id="KW-0723">Serine/threonine-protein kinase</keyword>
<name>A0ABS4PNW6_9PSEU</name>
<dbReference type="SUPFAM" id="SSF56112">
    <property type="entry name" value="Protein kinase-like (PK-like)"/>
    <property type="match status" value="1"/>
</dbReference>
<keyword evidence="7" id="KW-0472">Membrane</keyword>
<evidence type="ECO:0000259" key="8">
    <source>
        <dbReference type="PROSITE" id="PS50011"/>
    </source>
</evidence>
<keyword evidence="7" id="KW-1133">Transmembrane helix</keyword>
<dbReference type="PANTHER" id="PTHR43289">
    <property type="entry name" value="MITOGEN-ACTIVATED PROTEIN KINASE KINASE KINASE 20-RELATED"/>
    <property type="match status" value="1"/>
</dbReference>
<feature type="domain" description="Protein kinase" evidence="8">
    <location>
        <begin position="1"/>
        <end position="242"/>
    </location>
</feature>
<gene>
    <name evidence="9" type="ORF">JOM49_002654</name>
</gene>
<dbReference type="EMBL" id="JAGGMS010000001">
    <property type="protein sequence ID" value="MBP2181128.1"/>
    <property type="molecule type" value="Genomic_DNA"/>
</dbReference>
<protein>
    <recommendedName>
        <fullName evidence="1">non-specific serine/threonine protein kinase</fullName>
        <ecNumber evidence="1">2.7.11.1</ecNumber>
    </recommendedName>
</protein>
<dbReference type="InterPro" id="IPR011009">
    <property type="entry name" value="Kinase-like_dom_sf"/>
</dbReference>
<dbReference type="InterPro" id="IPR000719">
    <property type="entry name" value="Prot_kinase_dom"/>
</dbReference>
<comment type="caution">
    <text evidence="9">The sequence shown here is derived from an EMBL/GenBank/DDBJ whole genome shotgun (WGS) entry which is preliminary data.</text>
</comment>
<dbReference type="EC" id="2.7.11.1" evidence="1"/>
<keyword evidence="5 9" id="KW-0418">Kinase</keyword>
<dbReference type="PANTHER" id="PTHR43289:SF6">
    <property type="entry name" value="SERINE_THREONINE-PROTEIN KINASE NEKL-3"/>
    <property type="match status" value="1"/>
</dbReference>
<evidence type="ECO:0000313" key="9">
    <source>
        <dbReference type="EMBL" id="MBP2181128.1"/>
    </source>
</evidence>
<keyword evidence="6" id="KW-0067">ATP-binding</keyword>
<keyword evidence="7" id="KW-0812">Transmembrane</keyword>
<sequence>METIGEGPVAVVYADGDSALKTFPEPLSRQTRASLDRELATLRTLDGARPILVPDGVEELSDGRPALRMERCAQSLAQLVEHNGPLSAEDTITIGLTLSAALATAHDAGIVHGGVHPANLLFRETGELLIADFGVVLRAAFPRDVLPGLAFTAPETVLDGTVDESADLYGLGAVLQFALTGEPPFRFIPGEQSGERVIKVLHSPPAPVEDEQLGALIGRLLAKQPEERPDNAAAVTEELSWLRAPDLPRTPVKMIKPVAVKRRAPEDRQHKLGLILGIAAALALLAAAPILLLSLRSAEPPAGAPGGAAVPLAPLVPTPAKPLELTLAEPEDLGDTVRLTWTSPEVLDFVVVVAPAGQRNNSIYVERKRTFDVTVSPGLQYCFAVQGTNGPQTIETPPKPIRGATCTP</sequence>
<evidence type="ECO:0000256" key="5">
    <source>
        <dbReference type="ARBA" id="ARBA00022777"/>
    </source>
</evidence>
<dbReference type="CDD" id="cd14014">
    <property type="entry name" value="STKc_PknB_like"/>
    <property type="match status" value="1"/>
</dbReference>
<dbReference type="RefSeq" id="WP_209664588.1">
    <property type="nucleotide sequence ID" value="NZ_JAGGMS010000001.1"/>
</dbReference>
<keyword evidence="4" id="KW-0547">Nucleotide-binding</keyword>
<evidence type="ECO:0000313" key="10">
    <source>
        <dbReference type="Proteomes" id="UP000741013"/>
    </source>
</evidence>
<evidence type="ECO:0000256" key="3">
    <source>
        <dbReference type="ARBA" id="ARBA00022679"/>
    </source>
</evidence>